<reference evidence="11 12" key="1">
    <citation type="submission" date="2017-07" db="EMBL/GenBank/DDBJ databases">
        <title>Draft whole genome sequences of clinical Proprionibacteriaceae strains.</title>
        <authorList>
            <person name="Bernier A.-M."/>
            <person name="Bernard K."/>
            <person name="Domingo M.-C."/>
        </authorList>
    </citation>
    <scope>NUCLEOTIDE SEQUENCE [LARGE SCALE GENOMIC DNA]</scope>
    <source>
        <strain evidence="11 12">NML 130396</strain>
    </source>
</reference>
<dbReference type="GO" id="GO:0005960">
    <property type="term" value="C:glycine cleavage complex"/>
    <property type="evidence" value="ECO:0007669"/>
    <property type="project" value="InterPro"/>
</dbReference>
<dbReference type="GO" id="GO:0004047">
    <property type="term" value="F:aminomethyltransferase activity"/>
    <property type="evidence" value="ECO:0007669"/>
    <property type="project" value="UniProtKB-UniRule"/>
</dbReference>
<dbReference type="SUPFAM" id="SSF101790">
    <property type="entry name" value="Aminomethyltransferase beta-barrel domain"/>
    <property type="match status" value="1"/>
</dbReference>
<evidence type="ECO:0000256" key="8">
    <source>
        <dbReference type="PIRSR" id="PIRSR006487-1"/>
    </source>
</evidence>
<dbReference type="InterPro" id="IPR027266">
    <property type="entry name" value="TrmE/GcvT-like"/>
</dbReference>
<evidence type="ECO:0000256" key="1">
    <source>
        <dbReference type="ARBA" id="ARBA00008609"/>
    </source>
</evidence>
<dbReference type="GO" id="GO:0019464">
    <property type="term" value="P:glycine decarboxylation via glycine cleavage system"/>
    <property type="evidence" value="ECO:0007669"/>
    <property type="project" value="UniProtKB-UniRule"/>
</dbReference>
<dbReference type="InterPro" id="IPR028896">
    <property type="entry name" value="GcvT/YgfZ/DmdA"/>
</dbReference>
<dbReference type="InterPro" id="IPR013977">
    <property type="entry name" value="GcvT_C"/>
</dbReference>
<accession>A0A255H202</accession>
<sequence length="377" mass="40277">MSESSKQSPLHQCHVDAGAKFAEFGGWSMPLQYAGGGIVAEHHAVRKGVGIFDVSHLGKATVRGAGAVEFLNTQLSNDLNKIDAGQAQYTLLCTPEGGVVDDLIAYRFADDDVFLIPNAANTAAVVEVLTGAAPAGVEVCNKHDAFAVLAVQGPKSDELLERLGLPTGHDYMSFDVAELPALRAAAELDGIRLTVCRTGYTGERGYELVVPSEQAVVVWEQLMQAGEDLGVRPCGLGARDTLRTEMGYPLHGQDISPDISPVQARIGWAIGWKKPEFRGHEALRAEKEAGPRRRLWGIRAIGRAIPRPHMAVLGADEAEVGEVTSGTHSPTLGTGIGLALIDARLSEGDHVSVQVRNRTEEFEIVKPPFVTPGVRGE</sequence>
<feature type="domain" description="Aminomethyltransferase C-terminal" evidence="10">
    <location>
        <begin position="293"/>
        <end position="370"/>
    </location>
</feature>
<evidence type="ECO:0000256" key="6">
    <source>
        <dbReference type="ARBA" id="ARBA00047665"/>
    </source>
</evidence>
<dbReference type="PANTHER" id="PTHR43757:SF2">
    <property type="entry name" value="AMINOMETHYLTRANSFERASE, MITOCHONDRIAL"/>
    <property type="match status" value="1"/>
</dbReference>
<comment type="function">
    <text evidence="7">The glycine cleavage system catalyzes the degradation of glycine.</text>
</comment>
<dbReference type="Gene3D" id="3.30.1360.120">
    <property type="entry name" value="Probable tRNA modification gtpase trme, domain 1"/>
    <property type="match status" value="1"/>
</dbReference>
<comment type="catalytic activity">
    <reaction evidence="6 7">
        <text>N(6)-[(R)-S(8)-aminomethyldihydrolipoyl]-L-lysyl-[protein] + (6S)-5,6,7,8-tetrahydrofolate = N(6)-[(R)-dihydrolipoyl]-L-lysyl-[protein] + (6R)-5,10-methylene-5,6,7,8-tetrahydrofolate + NH4(+)</text>
        <dbReference type="Rhea" id="RHEA:16945"/>
        <dbReference type="Rhea" id="RHEA-COMP:10475"/>
        <dbReference type="Rhea" id="RHEA-COMP:10492"/>
        <dbReference type="ChEBI" id="CHEBI:15636"/>
        <dbReference type="ChEBI" id="CHEBI:28938"/>
        <dbReference type="ChEBI" id="CHEBI:57453"/>
        <dbReference type="ChEBI" id="CHEBI:83100"/>
        <dbReference type="ChEBI" id="CHEBI:83143"/>
        <dbReference type="EC" id="2.1.2.10"/>
    </reaction>
</comment>
<dbReference type="AlphaFoldDB" id="A0A255H202"/>
<evidence type="ECO:0000256" key="7">
    <source>
        <dbReference type="HAMAP-Rule" id="MF_00259"/>
    </source>
</evidence>
<feature type="domain" description="GCVT N-terminal" evidence="9">
    <location>
        <begin position="10"/>
        <end position="274"/>
    </location>
</feature>
<dbReference type="OrthoDB" id="9774591at2"/>
<keyword evidence="12" id="KW-1185">Reference proteome</keyword>
<dbReference type="GO" id="GO:0005829">
    <property type="term" value="C:cytosol"/>
    <property type="evidence" value="ECO:0007669"/>
    <property type="project" value="TreeGrafter"/>
</dbReference>
<dbReference type="InterPro" id="IPR006223">
    <property type="entry name" value="GcvT"/>
</dbReference>
<dbReference type="Pfam" id="PF08669">
    <property type="entry name" value="GCV_T_C"/>
    <property type="match status" value="1"/>
</dbReference>
<comment type="caution">
    <text evidence="11">The sequence shown here is derived from an EMBL/GenBank/DDBJ whole genome shotgun (WGS) entry which is preliminary data.</text>
</comment>
<evidence type="ECO:0000313" key="12">
    <source>
        <dbReference type="Proteomes" id="UP000216311"/>
    </source>
</evidence>
<dbReference type="HAMAP" id="MF_00259">
    <property type="entry name" value="GcvT"/>
    <property type="match status" value="1"/>
</dbReference>
<organism evidence="11 12">
    <name type="scientific">Enemella dayhoffiae</name>
    <dbReference type="NCBI Taxonomy" id="2016507"/>
    <lineage>
        <taxon>Bacteria</taxon>
        <taxon>Bacillati</taxon>
        <taxon>Actinomycetota</taxon>
        <taxon>Actinomycetes</taxon>
        <taxon>Propionibacteriales</taxon>
        <taxon>Propionibacteriaceae</taxon>
        <taxon>Enemella</taxon>
    </lineage>
</organism>
<dbReference type="PANTHER" id="PTHR43757">
    <property type="entry name" value="AMINOMETHYLTRANSFERASE"/>
    <property type="match status" value="1"/>
</dbReference>
<dbReference type="RefSeq" id="WP_094364009.1">
    <property type="nucleotide sequence ID" value="NZ_NMVQ01000013.1"/>
</dbReference>
<comment type="similarity">
    <text evidence="1 7">Belongs to the GcvT family.</text>
</comment>
<dbReference type="Proteomes" id="UP000216311">
    <property type="component" value="Unassembled WGS sequence"/>
</dbReference>
<dbReference type="GO" id="GO:0008483">
    <property type="term" value="F:transaminase activity"/>
    <property type="evidence" value="ECO:0007669"/>
    <property type="project" value="UniProtKB-KW"/>
</dbReference>
<evidence type="ECO:0000256" key="4">
    <source>
        <dbReference type="ARBA" id="ARBA00022679"/>
    </source>
</evidence>
<comment type="subunit">
    <text evidence="7">The glycine cleavage system is composed of four proteins: P, T, L and H.</text>
</comment>
<dbReference type="InterPro" id="IPR022903">
    <property type="entry name" value="GcvT_bac"/>
</dbReference>
<evidence type="ECO:0000256" key="5">
    <source>
        <dbReference type="ARBA" id="ARBA00031395"/>
    </source>
</evidence>
<gene>
    <name evidence="7 11" type="primary">gcvT</name>
    <name evidence="11" type="ORF">CGZ93_10045</name>
</gene>
<dbReference type="Pfam" id="PF01571">
    <property type="entry name" value="GCV_T"/>
    <property type="match status" value="1"/>
</dbReference>
<protein>
    <recommendedName>
        <fullName evidence="2 7">Aminomethyltransferase</fullName>
        <ecNumber evidence="2 7">2.1.2.10</ecNumber>
    </recommendedName>
    <alternativeName>
        <fullName evidence="5 7">Glycine cleavage system T protein</fullName>
    </alternativeName>
</protein>
<dbReference type="SUPFAM" id="SSF103025">
    <property type="entry name" value="Folate-binding domain"/>
    <property type="match status" value="1"/>
</dbReference>
<dbReference type="NCBIfam" id="NF001567">
    <property type="entry name" value="PRK00389.1"/>
    <property type="match status" value="1"/>
</dbReference>
<keyword evidence="3 7" id="KW-0032">Aminotransferase</keyword>
<dbReference type="EC" id="2.1.2.10" evidence="2 7"/>
<evidence type="ECO:0000256" key="3">
    <source>
        <dbReference type="ARBA" id="ARBA00022576"/>
    </source>
</evidence>
<dbReference type="InterPro" id="IPR029043">
    <property type="entry name" value="GcvT/YgfZ_C"/>
</dbReference>
<feature type="binding site" evidence="8">
    <location>
        <position position="207"/>
    </location>
    <ligand>
        <name>substrate</name>
    </ligand>
</feature>
<evidence type="ECO:0000313" key="11">
    <source>
        <dbReference type="EMBL" id="OYO21632.1"/>
    </source>
</evidence>
<name>A0A255H202_9ACTN</name>
<evidence type="ECO:0000259" key="10">
    <source>
        <dbReference type="Pfam" id="PF08669"/>
    </source>
</evidence>
<dbReference type="EMBL" id="NMVQ01000013">
    <property type="protein sequence ID" value="OYO21632.1"/>
    <property type="molecule type" value="Genomic_DNA"/>
</dbReference>
<dbReference type="NCBIfam" id="TIGR00528">
    <property type="entry name" value="gcvT"/>
    <property type="match status" value="1"/>
</dbReference>
<evidence type="ECO:0000259" key="9">
    <source>
        <dbReference type="Pfam" id="PF01571"/>
    </source>
</evidence>
<evidence type="ECO:0000256" key="2">
    <source>
        <dbReference type="ARBA" id="ARBA00012616"/>
    </source>
</evidence>
<dbReference type="InterPro" id="IPR006222">
    <property type="entry name" value="GCVT_N"/>
</dbReference>
<proteinExistence type="inferred from homology"/>
<keyword evidence="4 7" id="KW-0808">Transferase</keyword>
<dbReference type="PIRSF" id="PIRSF006487">
    <property type="entry name" value="GcvT"/>
    <property type="match status" value="1"/>
</dbReference>